<keyword evidence="7" id="KW-0175">Coiled coil</keyword>
<evidence type="ECO:0000313" key="9">
    <source>
        <dbReference type="EMBL" id="EFJ31697.1"/>
    </source>
</evidence>
<evidence type="ECO:0008006" key="11">
    <source>
        <dbReference type="Google" id="ProtNLM"/>
    </source>
</evidence>
<evidence type="ECO:0000256" key="8">
    <source>
        <dbReference type="SAM" id="MobiDB-lite"/>
    </source>
</evidence>
<dbReference type="InterPro" id="IPR008672">
    <property type="entry name" value="Mad1"/>
</dbReference>
<keyword evidence="10" id="KW-1185">Reference proteome</keyword>
<dbReference type="GO" id="GO:0000776">
    <property type="term" value="C:kinetochore"/>
    <property type="evidence" value="ECO:0000318"/>
    <property type="project" value="GO_Central"/>
</dbReference>
<dbReference type="InParanoid" id="D8R8H7"/>
<dbReference type="GO" id="GO:0051301">
    <property type="term" value="P:cell division"/>
    <property type="evidence" value="ECO:0007669"/>
    <property type="project" value="UniProtKB-KW"/>
</dbReference>
<keyword evidence="5" id="KW-0539">Nucleus</keyword>
<comment type="subcellular location">
    <subcellularLocation>
        <location evidence="1">Nucleus</location>
    </subcellularLocation>
</comment>
<evidence type="ECO:0000256" key="5">
    <source>
        <dbReference type="ARBA" id="ARBA00023242"/>
    </source>
</evidence>
<dbReference type="GO" id="GO:0007094">
    <property type="term" value="P:mitotic spindle assembly checkpoint signaling"/>
    <property type="evidence" value="ECO:0000318"/>
    <property type="project" value="GO_Central"/>
</dbReference>
<evidence type="ECO:0000256" key="6">
    <source>
        <dbReference type="ARBA" id="ARBA00023306"/>
    </source>
</evidence>
<dbReference type="SUPFAM" id="SSF75704">
    <property type="entry name" value="Mitotic arrest deficient-like 1, Mad1"/>
    <property type="match status" value="1"/>
</dbReference>
<organism evidence="10">
    <name type="scientific">Selaginella moellendorffii</name>
    <name type="common">Spikemoss</name>
    <dbReference type="NCBI Taxonomy" id="88036"/>
    <lineage>
        <taxon>Eukaryota</taxon>
        <taxon>Viridiplantae</taxon>
        <taxon>Streptophyta</taxon>
        <taxon>Embryophyta</taxon>
        <taxon>Tracheophyta</taxon>
        <taxon>Lycopodiopsida</taxon>
        <taxon>Selaginellales</taxon>
        <taxon>Selaginellaceae</taxon>
        <taxon>Selaginella</taxon>
    </lineage>
</organism>
<dbReference type="Pfam" id="PF05557">
    <property type="entry name" value="MAD"/>
    <property type="match status" value="1"/>
</dbReference>
<dbReference type="KEGG" id="smo:SELMODRAFT_439954"/>
<accession>D8R8H7</accession>
<dbReference type="GO" id="GO:0072686">
    <property type="term" value="C:mitotic spindle"/>
    <property type="evidence" value="ECO:0000318"/>
    <property type="project" value="GO_Central"/>
</dbReference>
<dbReference type="Gene3D" id="6.10.250.90">
    <property type="match status" value="1"/>
</dbReference>
<evidence type="ECO:0000256" key="7">
    <source>
        <dbReference type="SAM" id="Coils"/>
    </source>
</evidence>
<keyword evidence="3" id="KW-0132">Cell division</keyword>
<reference evidence="9 10" key="1">
    <citation type="journal article" date="2011" name="Science">
        <title>The Selaginella genome identifies genetic changes associated with the evolution of vascular plants.</title>
        <authorList>
            <person name="Banks J.A."/>
            <person name="Nishiyama T."/>
            <person name="Hasebe M."/>
            <person name="Bowman J.L."/>
            <person name="Gribskov M."/>
            <person name="dePamphilis C."/>
            <person name="Albert V.A."/>
            <person name="Aono N."/>
            <person name="Aoyama T."/>
            <person name="Ambrose B.A."/>
            <person name="Ashton N.W."/>
            <person name="Axtell M.J."/>
            <person name="Barker E."/>
            <person name="Barker M.S."/>
            <person name="Bennetzen J.L."/>
            <person name="Bonawitz N.D."/>
            <person name="Chapple C."/>
            <person name="Cheng C."/>
            <person name="Correa L.G."/>
            <person name="Dacre M."/>
            <person name="DeBarry J."/>
            <person name="Dreyer I."/>
            <person name="Elias M."/>
            <person name="Engstrom E.M."/>
            <person name="Estelle M."/>
            <person name="Feng L."/>
            <person name="Finet C."/>
            <person name="Floyd S.K."/>
            <person name="Frommer W.B."/>
            <person name="Fujita T."/>
            <person name="Gramzow L."/>
            <person name="Gutensohn M."/>
            <person name="Harholt J."/>
            <person name="Hattori M."/>
            <person name="Heyl A."/>
            <person name="Hirai T."/>
            <person name="Hiwatashi Y."/>
            <person name="Ishikawa M."/>
            <person name="Iwata M."/>
            <person name="Karol K.G."/>
            <person name="Koehler B."/>
            <person name="Kolukisaoglu U."/>
            <person name="Kubo M."/>
            <person name="Kurata T."/>
            <person name="Lalonde S."/>
            <person name="Li K."/>
            <person name="Li Y."/>
            <person name="Litt A."/>
            <person name="Lyons E."/>
            <person name="Manning G."/>
            <person name="Maruyama T."/>
            <person name="Michael T.P."/>
            <person name="Mikami K."/>
            <person name="Miyazaki S."/>
            <person name="Morinaga S."/>
            <person name="Murata T."/>
            <person name="Mueller-Roeber B."/>
            <person name="Nelson D.R."/>
            <person name="Obara M."/>
            <person name="Oguri Y."/>
            <person name="Olmstead R.G."/>
            <person name="Onodera N."/>
            <person name="Petersen B.L."/>
            <person name="Pils B."/>
            <person name="Prigge M."/>
            <person name="Rensing S.A."/>
            <person name="Riano-Pachon D.M."/>
            <person name="Roberts A.W."/>
            <person name="Sato Y."/>
            <person name="Scheller H.V."/>
            <person name="Schulz B."/>
            <person name="Schulz C."/>
            <person name="Shakirov E.V."/>
            <person name="Shibagaki N."/>
            <person name="Shinohara N."/>
            <person name="Shippen D.E."/>
            <person name="Soerensen I."/>
            <person name="Sotooka R."/>
            <person name="Sugimoto N."/>
            <person name="Sugita M."/>
            <person name="Sumikawa N."/>
            <person name="Tanurdzic M."/>
            <person name="Theissen G."/>
            <person name="Ulvskov P."/>
            <person name="Wakazuki S."/>
            <person name="Weng J.K."/>
            <person name="Willats W.W."/>
            <person name="Wipf D."/>
            <person name="Wolf P.G."/>
            <person name="Yang L."/>
            <person name="Zimmer A.D."/>
            <person name="Zhu Q."/>
            <person name="Mitros T."/>
            <person name="Hellsten U."/>
            <person name="Loque D."/>
            <person name="Otillar R."/>
            <person name="Salamov A."/>
            <person name="Schmutz J."/>
            <person name="Shapiro H."/>
            <person name="Lindquist E."/>
            <person name="Lucas S."/>
            <person name="Rokhsar D."/>
            <person name="Grigoriev I.V."/>
        </authorList>
    </citation>
    <scope>NUCLEOTIDE SEQUENCE [LARGE SCALE GENOMIC DNA]</scope>
</reference>
<dbReference type="GO" id="GO:0005635">
    <property type="term" value="C:nuclear envelope"/>
    <property type="evidence" value="ECO:0000318"/>
    <property type="project" value="GO_Central"/>
</dbReference>
<protein>
    <recommendedName>
        <fullName evidence="11">Spindle assembly checkpoint component MAD1</fullName>
    </recommendedName>
</protein>
<dbReference type="eggNOG" id="KOG4593">
    <property type="taxonomic scope" value="Eukaryota"/>
</dbReference>
<dbReference type="PANTHER" id="PTHR23168">
    <property type="entry name" value="MITOTIC SPINDLE ASSEMBLY CHECKPOINT PROTEIN MAD1 MITOTIC ARREST DEFICIENT-LIKE PROTEIN 1"/>
    <property type="match status" value="1"/>
</dbReference>
<evidence type="ECO:0000313" key="10">
    <source>
        <dbReference type="Proteomes" id="UP000001514"/>
    </source>
</evidence>
<keyword evidence="6" id="KW-0131">Cell cycle</keyword>
<evidence type="ECO:0000256" key="3">
    <source>
        <dbReference type="ARBA" id="ARBA00022618"/>
    </source>
</evidence>
<keyword evidence="4" id="KW-0498">Mitosis</keyword>
<dbReference type="HOGENOM" id="CLU_023152_0_0_1"/>
<dbReference type="EMBL" id="GL377573">
    <property type="protein sequence ID" value="EFJ31697.1"/>
    <property type="molecule type" value="Genomic_DNA"/>
</dbReference>
<dbReference type="OMA" id="YKLDFMP"/>
<dbReference type="GO" id="GO:0051315">
    <property type="term" value="P:attachment of mitotic spindle microtubules to kinetochore"/>
    <property type="evidence" value="ECO:0000318"/>
    <property type="project" value="GO_Central"/>
</dbReference>
<name>D8R8H7_SELML</name>
<sequence>MTRTPAAKRPRVLELLEREIEVAHSPAARSPVLDDGMAAMVPYDQRNLELAGSYPEDDDAGDHDRDWDSMRCSYKCRNMVKSELLETLDRREKQVVEYEAAFKQLKARESENQSLIARVKSLEQSLAAATCREEALRTQRAEEEKLMAEIRSKSEAETTAKEAENEVSSLKNELASLRDSSAKEIRRLERDVQGMEENNEFCMSKMNAENDACRRETECVSEELSYLRVQHGELEEKLNNILQEKMNLERELATASSKLSNTRMTDSQEAEAVINSLREELKHQSAEISEAKKLKANYVKQQAVEEQLDTLRKRAEQAEAKLVDYADVKLRISALECDLNAWEDVLKAIPGNVSRDQIPEKLVSLQRELLVRLSENGGLKAKVEELQLALARTLMEKQESESAAASARQHAEGARGRISRLERQVVSLTRERDGVKAILASYDEEESFLLQQHKAASSTVLATPEKSKQRRIEELESLLASSQETIKVIEKELEESIGTSKERQIAADKLSADLEAARSKISSLERESLQLRQEIGILEGKLACGEFDPSKTKVLKLRTSLDTRETSHPVVTSIPVESATHEQIASILESKDKIAMLTGKVGALEQEISTLKKRENRYMQVFAEKAFTFRTACGLIFGYEILMNEKPDSAVTFFKLRSVYSRDKEYETLEFQYTANGHAVGRIDMLANDYTTSPEIDRQVTTFLQGFKSIPAFIANLTLELFNKGTIG</sequence>
<feature type="region of interest" description="Disordered" evidence="8">
    <location>
        <begin position="152"/>
        <end position="175"/>
    </location>
</feature>
<dbReference type="Gene3D" id="3.30.457.60">
    <property type="match status" value="1"/>
</dbReference>
<proteinExistence type="inferred from homology"/>
<dbReference type="Proteomes" id="UP000001514">
    <property type="component" value="Unassembled WGS sequence"/>
</dbReference>
<evidence type="ECO:0000256" key="4">
    <source>
        <dbReference type="ARBA" id="ARBA00022776"/>
    </source>
</evidence>
<gene>
    <name evidence="9" type="ORF">SELMODRAFT_439954</name>
</gene>
<dbReference type="PANTHER" id="PTHR23168:SF0">
    <property type="entry name" value="MITOTIC SPINDLE ASSEMBLY CHECKPOINT PROTEIN MAD1"/>
    <property type="match status" value="1"/>
</dbReference>
<dbReference type="Gramene" id="EFJ31697">
    <property type="protein sequence ID" value="EFJ31697"/>
    <property type="gene ID" value="SELMODRAFT_439954"/>
</dbReference>
<dbReference type="FunCoup" id="D8R8H7">
    <property type="interactions" value="3624"/>
</dbReference>
<feature type="coiled-coil region" evidence="7">
    <location>
        <begin position="231"/>
        <end position="328"/>
    </location>
</feature>
<comment type="similarity">
    <text evidence="2">Belongs to the MAD1 family.</text>
</comment>
<feature type="coiled-coil region" evidence="7">
    <location>
        <begin position="383"/>
        <end position="438"/>
    </location>
</feature>
<feature type="coiled-coil region" evidence="7">
    <location>
        <begin position="465"/>
        <end position="541"/>
    </location>
</feature>
<feature type="compositionally biased region" description="Basic and acidic residues" evidence="8">
    <location>
        <begin position="152"/>
        <end position="164"/>
    </location>
</feature>
<evidence type="ECO:0000256" key="1">
    <source>
        <dbReference type="ARBA" id="ARBA00004123"/>
    </source>
</evidence>
<evidence type="ECO:0000256" key="2">
    <source>
        <dbReference type="ARBA" id="ARBA00008029"/>
    </source>
</evidence>
<dbReference type="AlphaFoldDB" id="D8R8H7"/>
<dbReference type="STRING" id="88036.D8R8H7"/>